<reference evidence="12 13" key="1">
    <citation type="submission" date="2018-07" db="EMBL/GenBank/DDBJ databases">
        <title>Genomic Encyclopedia of Type Strains, Phase IV (KMG-IV): sequencing the most valuable type-strain genomes for metagenomic binning, comparative biology and taxonomic classification.</title>
        <authorList>
            <person name="Goeker M."/>
        </authorList>
    </citation>
    <scope>NUCLEOTIDE SEQUENCE [LARGE SCALE GENOMIC DNA]</scope>
    <source>
        <strain evidence="12 13">DSM 44290</strain>
    </source>
</reference>
<dbReference type="GO" id="GO:0004845">
    <property type="term" value="F:uracil phosphoribosyltransferase activity"/>
    <property type="evidence" value="ECO:0007669"/>
    <property type="project" value="UniProtKB-EC"/>
</dbReference>
<dbReference type="NCBIfam" id="NF001097">
    <property type="entry name" value="PRK00129.1"/>
    <property type="match status" value="1"/>
</dbReference>
<evidence type="ECO:0000256" key="4">
    <source>
        <dbReference type="ARBA" id="ARBA00011894"/>
    </source>
</evidence>
<protein>
    <recommendedName>
        <fullName evidence="4">uracil phosphoribosyltransferase</fullName>
        <ecNumber evidence="4">2.4.2.9</ecNumber>
    </recommendedName>
    <alternativeName>
        <fullName evidence="10">UMP pyrophosphorylase</fullName>
    </alternativeName>
</protein>
<evidence type="ECO:0000256" key="6">
    <source>
        <dbReference type="ARBA" id="ARBA00022676"/>
    </source>
</evidence>
<evidence type="ECO:0000256" key="3">
    <source>
        <dbReference type="ARBA" id="ARBA00009516"/>
    </source>
</evidence>
<evidence type="ECO:0000313" key="12">
    <source>
        <dbReference type="EMBL" id="RDI67581.1"/>
    </source>
</evidence>
<evidence type="ECO:0000256" key="10">
    <source>
        <dbReference type="ARBA" id="ARBA00031082"/>
    </source>
</evidence>
<comment type="similarity">
    <text evidence="3">Belongs to the UPRTase family.</text>
</comment>
<keyword evidence="8" id="KW-0547">Nucleotide-binding</keyword>
<dbReference type="STRING" id="1210086.GCA_001613105_05638"/>
<gene>
    <name evidence="12" type="ORF">DFR76_103652</name>
</gene>
<name>A0A370IBV3_9NOCA</name>
<dbReference type="CDD" id="cd06223">
    <property type="entry name" value="PRTases_typeI"/>
    <property type="match status" value="1"/>
</dbReference>
<dbReference type="EC" id="2.4.2.9" evidence="4"/>
<comment type="pathway">
    <text evidence="2">Pyrimidine metabolism; UMP biosynthesis via salvage pathway; UMP from uracil: step 1/1.</text>
</comment>
<proteinExistence type="inferred from homology"/>
<dbReference type="InterPro" id="IPR000836">
    <property type="entry name" value="PRTase_dom"/>
</dbReference>
<dbReference type="SUPFAM" id="SSF53271">
    <property type="entry name" value="PRTase-like"/>
    <property type="match status" value="1"/>
</dbReference>
<dbReference type="Proteomes" id="UP000254869">
    <property type="component" value="Unassembled WGS sequence"/>
</dbReference>
<dbReference type="Gene3D" id="3.40.50.2020">
    <property type="match status" value="1"/>
</dbReference>
<evidence type="ECO:0000313" key="13">
    <source>
        <dbReference type="Proteomes" id="UP000254869"/>
    </source>
</evidence>
<dbReference type="Pfam" id="PF14681">
    <property type="entry name" value="UPRTase"/>
    <property type="match status" value="1"/>
</dbReference>
<evidence type="ECO:0000256" key="8">
    <source>
        <dbReference type="ARBA" id="ARBA00022741"/>
    </source>
</evidence>
<evidence type="ECO:0000256" key="1">
    <source>
        <dbReference type="ARBA" id="ARBA00001946"/>
    </source>
</evidence>
<evidence type="ECO:0000256" key="9">
    <source>
        <dbReference type="ARBA" id="ARBA00023134"/>
    </source>
</evidence>
<keyword evidence="5" id="KW-0021">Allosteric enzyme</keyword>
<keyword evidence="7 12" id="KW-0808">Transferase</keyword>
<keyword evidence="6 12" id="KW-0328">Glycosyltransferase</keyword>
<dbReference type="RefSeq" id="WP_068003905.1">
    <property type="nucleotide sequence ID" value="NZ_QQBC01000003.1"/>
</dbReference>
<comment type="cofactor">
    <cofactor evidence="1">
        <name>Mg(2+)</name>
        <dbReference type="ChEBI" id="CHEBI:18420"/>
    </cofactor>
</comment>
<evidence type="ECO:0000256" key="5">
    <source>
        <dbReference type="ARBA" id="ARBA00022533"/>
    </source>
</evidence>
<keyword evidence="9" id="KW-0342">GTP-binding</keyword>
<dbReference type="FunFam" id="3.40.50.2020:FF:000023">
    <property type="entry name" value="Probable uracil phosphoribosyltransferase"/>
    <property type="match status" value="1"/>
</dbReference>
<feature type="domain" description="Phosphoribosyltransferase" evidence="11">
    <location>
        <begin position="29"/>
        <end position="230"/>
    </location>
</feature>
<evidence type="ECO:0000256" key="7">
    <source>
        <dbReference type="ARBA" id="ARBA00022679"/>
    </source>
</evidence>
<sequence>MTTWTRPTTDPGQLDDYLGVNVFPLPINPSLIALHTEARDARTGHERFVRTTQRIIRLLLETALSHLEYRPRSVTTPTGFVYEGVEPVEPTLYAVSIPRAGDALEGGLREIRPDARFGKILVQRDPTTKKPTLYYSKLPPGIAGRQVLLLDPTIATGGTLLTAINELIAAGVEERAIIVVNVLTCPEALAAVLTRRPDIRIITSHIDRTLTDQAFMLPGIGDFGDRFHGTVAEVPAAREQK</sequence>
<keyword evidence="13" id="KW-1185">Reference proteome</keyword>
<dbReference type="EMBL" id="QQBC01000003">
    <property type="protein sequence ID" value="RDI67581.1"/>
    <property type="molecule type" value="Genomic_DNA"/>
</dbReference>
<dbReference type="AlphaFoldDB" id="A0A370IBV3"/>
<evidence type="ECO:0000259" key="11">
    <source>
        <dbReference type="Pfam" id="PF14681"/>
    </source>
</evidence>
<dbReference type="InterPro" id="IPR029057">
    <property type="entry name" value="PRTase-like"/>
</dbReference>
<accession>A0A370IBV3</accession>
<dbReference type="GO" id="GO:0005525">
    <property type="term" value="F:GTP binding"/>
    <property type="evidence" value="ECO:0007669"/>
    <property type="project" value="UniProtKB-KW"/>
</dbReference>
<evidence type="ECO:0000256" key="2">
    <source>
        <dbReference type="ARBA" id="ARBA00005180"/>
    </source>
</evidence>
<organism evidence="12 13">
    <name type="scientific">Nocardia pseudobrasiliensis</name>
    <dbReference type="NCBI Taxonomy" id="45979"/>
    <lineage>
        <taxon>Bacteria</taxon>
        <taxon>Bacillati</taxon>
        <taxon>Actinomycetota</taxon>
        <taxon>Actinomycetes</taxon>
        <taxon>Mycobacteriales</taxon>
        <taxon>Nocardiaceae</taxon>
        <taxon>Nocardia</taxon>
    </lineage>
</organism>
<comment type="caution">
    <text evidence="12">The sequence shown here is derived from an EMBL/GenBank/DDBJ whole genome shotgun (WGS) entry which is preliminary data.</text>
</comment>